<proteinExistence type="inferred from homology"/>
<keyword evidence="1 2" id="KW-0238">DNA-binding</keyword>
<dbReference type="PANTHER" id="PTHR33449:SF1">
    <property type="entry name" value="NUCLEOID-ASSOCIATED PROTEIN YBAB"/>
    <property type="match status" value="1"/>
</dbReference>
<sequence>MAELFGKMNEFQQKMQEAKEEAAAIEVHAEVGGGMVKVTANGNRQITRLKIERDVIDPDDSDMLEDLIIAGVNKALADAERASAEKMQEVARNMIPGGGLPGMDLSKFGL</sequence>
<comment type="subunit">
    <text evidence="2">Homodimer.</text>
</comment>
<dbReference type="GO" id="GO:0005829">
    <property type="term" value="C:cytosol"/>
    <property type="evidence" value="ECO:0007669"/>
    <property type="project" value="TreeGrafter"/>
</dbReference>
<keyword evidence="2" id="KW-0963">Cytoplasm</keyword>
<dbReference type="KEGG" id="cprv:CYPRO_0527"/>
<accession>A0A345UH60</accession>
<dbReference type="PIRSF" id="PIRSF004555">
    <property type="entry name" value="UCP004555"/>
    <property type="match status" value="1"/>
</dbReference>
<comment type="similarity">
    <text evidence="2">Belongs to the YbaB/EbfC family.</text>
</comment>
<evidence type="ECO:0000256" key="1">
    <source>
        <dbReference type="ARBA" id="ARBA00023125"/>
    </source>
</evidence>
<evidence type="ECO:0000256" key="2">
    <source>
        <dbReference type="HAMAP-Rule" id="MF_00274"/>
    </source>
</evidence>
<dbReference type="InterPro" id="IPR004401">
    <property type="entry name" value="YbaB/EbfC"/>
</dbReference>
<keyword evidence="5" id="KW-1185">Reference proteome</keyword>
<comment type="subcellular location">
    <subcellularLocation>
        <location evidence="2">Cytoplasm</location>
        <location evidence="2">Nucleoid</location>
    </subcellularLocation>
</comment>
<gene>
    <name evidence="4" type="ORF">CYPRO_0527</name>
</gene>
<dbReference type="PANTHER" id="PTHR33449">
    <property type="entry name" value="NUCLEOID-ASSOCIATED PROTEIN YBAB"/>
    <property type="match status" value="1"/>
</dbReference>
<protein>
    <recommendedName>
        <fullName evidence="2">Nucleoid-associated protein CYPRO_0527</fullName>
    </recommendedName>
</protein>
<name>A0A345UH60_9BACT</name>
<keyword evidence="3" id="KW-0175">Coiled coil</keyword>
<dbReference type="NCBIfam" id="TIGR00103">
    <property type="entry name" value="DNA_YbaB_EbfC"/>
    <property type="match status" value="1"/>
</dbReference>
<dbReference type="SUPFAM" id="SSF82607">
    <property type="entry name" value="YbaB-like"/>
    <property type="match status" value="1"/>
</dbReference>
<dbReference type="Gene3D" id="3.30.1310.10">
    <property type="entry name" value="Nucleoid-associated protein YbaB-like domain"/>
    <property type="match status" value="1"/>
</dbReference>
<dbReference type="AlphaFoldDB" id="A0A345UH60"/>
<dbReference type="Pfam" id="PF02575">
    <property type="entry name" value="YbaB_DNA_bd"/>
    <property type="match status" value="1"/>
</dbReference>
<reference evidence="4 5" key="1">
    <citation type="submission" date="2018-03" db="EMBL/GenBank/DDBJ databases">
        <title>Phenotypic and genomic properties of Cyclonatronum proteinivorum gen. nov., sp. nov., a haloalkaliphilic bacteroidete from soda lakes possessing Na+-translocating rhodopsin.</title>
        <authorList>
            <person name="Toshchakov S.V."/>
            <person name="Korzhenkov A."/>
            <person name="Samarov N.I."/>
            <person name="Kublanov I.V."/>
            <person name="Muntyan M.S."/>
            <person name="Sorokin D.Y."/>
        </authorList>
    </citation>
    <scope>NUCLEOTIDE SEQUENCE [LARGE SCALE GENOMIC DNA]</scope>
    <source>
        <strain evidence="4 5">Omega</strain>
    </source>
</reference>
<evidence type="ECO:0000313" key="4">
    <source>
        <dbReference type="EMBL" id="AXI99811.1"/>
    </source>
</evidence>
<feature type="coiled-coil region" evidence="3">
    <location>
        <begin position="1"/>
        <end position="28"/>
    </location>
</feature>
<evidence type="ECO:0000256" key="3">
    <source>
        <dbReference type="SAM" id="Coils"/>
    </source>
</evidence>
<dbReference type="GO" id="GO:0043590">
    <property type="term" value="C:bacterial nucleoid"/>
    <property type="evidence" value="ECO:0007669"/>
    <property type="project" value="UniProtKB-UniRule"/>
</dbReference>
<dbReference type="HAMAP" id="MF_00274">
    <property type="entry name" value="DNA_YbaB_EbfC"/>
    <property type="match status" value="1"/>
</dbReference>
<dbReference type="GO" id="GO:0003677">
    <property type="term" value="F:DNA binding"/>
    <property type="evidence" value="ECO:0007669"/>
    <property type="project" value="UniProtKB-UniRule"/>
</dbReference>
<organism evidence="4 5">
    <name type="scientific">Cyclonatronum proteinivorum</name>
    <dbReference type="NCBI Taxonomy" id="1457365"/>
    <lineage>
        <taxon>Bacteria</taxon>
        <taxon>Pseudomonadati</taxon>
        <taxon>Balneolota</taxon>
        <taxon>Balneolia</taxon>
        <taxon>Balneolales</taxon>
        <taxon>Cyclonatronaceae</taxon>
        <taxon>Cyclonatronum</taxon>
    </lineage>
</organism>
<dbReference type="Proteomes" id="UP000254808">
    <property type="component" value="Chromosome"/>
</dbReference>
<dbReference type="InterPro" id="IPR036894">
    <property type="entry name" value="YbaB-like_sf"/>
</dbReference>
<comment type="function">
    <text evidence="2">Binds to DNA and alters its conformation. May be involved in regulation of gene expression, nucleoid organization and DNA protection.</text>
</comment>
<dbReference type="EMBL" id="CP027806">
    <property type="protein sequence ID" value="AXI99811.1"/>
    <property type="molecule type" value="Genomic_DNA"/>
</dbReference>
<evidence type="ECO:0000313" key="5">
    <source>
        <dbReference type="Proteomes" id="UP000254808"/>
    </source>
</evidence>